<protein>
    <recommendedName>
        <fullName evidence="5 7">Uronate isomerase</fullName>
        <ecNumber evidence="4 7">5.3.1.12</ecNumber>
    </recommendedName>
    <alternativeName>
        <fullName evidence="7">Glucuronate isomerase</fullName>
    </alternativeName>
    <alternativeName>
        <fullName evidence="7">Uronic isomerase</fullName>
    </alternativeName>
</protein>
<dbReference type="EC" id="5.3.1.12" evidence="4 7"/>
<evidence type="ECO:0000256" key="5">
    <source>
        <dbReference type="ARBA" id="ARBA00020555"/>
    </source>
</evidence>
<sequence>MHAQQRSCVYRINRLNLKVMELKTFMNEDFLLTNEVARKLYHEYAKEMPIYDYHCHLSPGEISQNKPYNNMTALWLSGDHYKWRAMRSNGIDEKYITGQADDFEKFMAWAKTVSMCMGNPLFHWTHLELQRYFGIHEVFSEKTGEAIWKRCNEHLKEYDFRAKGFIEKSNVKVICTTDDPVDSLDDHRKIKEDSTFHTKVLPTFRPDKGLGIEKETFDQWLQELSQVCHMNIETYHAFLSALDQRIHYFHEAGCRISDHSLEEVVYLEATPEEVEKIFLKKLQRESLTPEEVKKFKTHTLNHLGRKYHEYKWVMQLHIGALRNNNTRMFALLGGDAGFDSMNDQCIAVPLSKVLDSLDRENRLPKTILYCLNPKDNDVIGTMIGNFQGGSIAGKVQFGSGWWFNDQKDGMIRQMTSLANLGLLSRFVGMLTDSRSFISYTRHEYFRRILCNMIGQWVVDGEAPNCSESLEHLVKNVCYNNAVNYFEIE</sequence>
<dbReference type="Proteomes" id="UP001158066">
    <property type="component" value="Unassembled WGS sequence"/>
</dbReference>
<evidence type="ECO:0000256" key="7">
    <source>
        <dbReference type="HAMAP-Rule" id="MF_00675"/>
    </source>
</evidence>
<dbReference type="InterPro" id="IPR003766">
    <property type="entry name" value="Uronate_isomerase"/>
</dbReference>
<dbReference type="GO" id="GO:0008880">
    <property type="term" value="F:glucuronate isomerase activity"/>
    <property type="evidence" value="ECO:0007669"/>
    <property type="project" value="UniProtKB-UniRule"/>
</dbReference>
<evidence type="ECO:0000256" key="2">
    <source>
        <dbReference type="ARBA" id="ARBA00004892"/>
    </source>
</evidence>
<dbReference type="Gene3D" id="1.10.2020.10">
    <property type="entry name" value="uronate isomerase, domain 2, chain A"/>
    <property type="match status" value="1"/>
</dbReference>
<comment type="caution">
    <text evidence="8">The sequence shown here is derived from an EMBL/GenBank/DDBJ whole genome shotgun (WGS) entry which is preliminary data.</text>
</comment>
<dbReference type="GO" id="GO:0019698">
    <property type="term" value="P:D-galacturonate catabolic process"/>
    <property type="evidence" value="ECO:0007669"/>
    <property type="project" value="TreeGrafter"/>
</dbReference>
<dbReference type="PANTHER" id="PTHR30068">
    <property type="entry name" value="URONATE ISOMERASE"/>
    <property type="match status" value="1"/>
</dbReference>
<evidence type="ECO:0000256" key="6">
    <source>
        <dbReference type="ARBA" id="ARBA00023235"/>
    </source>
</evidence>
<comment type="catalytic activity">
    <reaction evidence="7">
        <text>aldehydo-D-galacturonate = keto-D-tagaturonate</text>
        <dbReference type="Rhea" id="RHEA:27702"/>
        <dbReference type="ChEBI" id="CHEBI:12952"/>
        <dbReference type="ChEBI" id="CHEBI:17886"/>
    </reaction>
</comment>
<evidence type="ECO:0000313" key="9">
    <source>
        <dbReference type="Proteomes" id="UP001158066"/>
    </source>
</evidence>
<evidence type="ECO:0000256" key="4">
    <source>
        <dbReference type="ARBA" id="ARBA00012546"/>
    </source>
</evidence>
<organism evidence="8 9">
    <name type="scientific">Anoxynatronum buryatiense</name>
    <dbReference type="NCBI Taxonomy" id="489973"/>
    <lineage>
        <taxon>Bacteria</taxon>
        <taxon>Bacillati</taxon>
        <taxon>Bacillota</taxon>
        <taxon>Clostridia</taxon>
        <taxon>Eubacteriales</taxon>
        <taxon>Clostridiaceae</taxon>
        <taxon>Anoxynatronum</taxon>
    </lineage>
</organism>
<dbReference type="SUPFAM" id="SSF51556">
    <property type="entry name" value="Metallo-dependent hydrolases"/>
    <property type="match status" value="1"/>
</dbReference>
<comment type="pathway">
    <text evidence="2 7">Carbohydrate metabolism; pentose and glucuronate interconversion.</text>
</comment>
<keyword evidence="6 7" id="KW-0413">Isomerase</keyword>
<dbReference type="Gene3D" id="3.20.20.140">
    <property type="entry name" value="Metal-dependent hydrolases"/>
    <property type="match status" value="1"/>
</dbReference>
<dbReference type="HAMAP" id="MF_00675">
    <property type="entry name" value="UxaC"/>
    <property type="match status" value="1"/>
</dbReference>
<comment type="similarity">
    <text evidence="3 7">Belongs to the metallo-dependent hydrolases superfamily. Uronate isomerase family.</text>
</comment>
<accession>A0AA46AIG5</accession>
<evidence type="ECO:0000256" key="1">
    <source>
        <dbReference type="ARBA" id="ARBA00001165"/>
    </source>
</evidence>
<dbReference type="EMBL" id="FXUF01000004">
    <property type="protein sequence ID" value="SMP50799.1"/>
    <property type="molecule type" value="Genomic_DNA"/>
</dbReference>
<proteinExistence type="inferred from homology"/>
<gene>
    <name evidence="7" type="primary">uxaC</name>
    <name evidence="8" type="ORF">SAMN06296020_10416</name>
</gene>
<dbReference type="AlphaFoldDB" id="A0AA46AIG5"/>
<keyword evidence="9" id="KW-1185">Reference proteome</keyword>
<name>A0AA46AIG5_9CLOT</name>
<dbReference type="NCBIfam" id="NF002794">
    <property type="entry name" value="PRK02925.1"/>
    <property type="match status" value="1"/>
</dbReference>
<evidence type="ECO:0000313" key="8">
    <source>
        <dbReference type="EMBL" id="SMP50799.1"/>
    </source>
</evidence>
<dbReference type="InterPro" id="IPR032466">
    <property type="entry name" value="Metal_Hydrolase"/>
</dbReference>
<dbReference type="PANTHER" id="PTHR30068:SF4">
    <property type="entry name" value="URONATE ISOMERASE"/>
    <property type="match status" value="1"/>
</dbReference>
<comment type="catalytic activity">
    <reaction evidence="1 7">
        <text>D-glucuronate = D-fructuronate</text>
        <dbReference type="Rhea" id="RHEA:13049"/>
        <dbReference type="ChEBI" id="CHEBI:58720"/>
        <dbReference type="ChEBI" id="CHEBI:59863"/>
        <dbReference type="EC" id="5.3.1.12"/>
    </reaction>
</comment>
<evidence type="ECO:0000256" key="3">
    <source>
        <dbReference type="ARBA" id="ARBA00008397"/>
    </source>
</evidence>
<dbReference type="GO" id="GO:0042840">
    <property type="term" value="P:D-glucuronate catabolic process"/>
    <property type="evidence" value="ECO:0007669"/>
    <property type="project" value="TreeGrafter"/>
</dbReference>
<dbReference type="Pfam" id="PF02614">
    <property type="entry name" value="UxaC"/>
    <property type="match status" value="1"/>
</dbReference>
<reference evidence="8" key="1">
    <citation type="submission" date="2017-05" db="EMBL/GenBank/DDBJ databases">
        <authorList>
            <person name="Varghese N."/>
            <person name="Submissions S."/>
        </authorList>
    </citation>
    <scope>NUCLEOTIDE SEQUENCE</scope>
    <source>
        <strain evidence="8">Su22</strain>
    </source>
</reference>